<organism evidence="1 2">
    <name type="scientific">Pseudomonas fluorescens</name>
    <dbReference type="NCBI Taxonomy" id="294"/>
    <lineage>
        <taxon>Bacteria</taxon>
        <taxon>Pseudomonadati</taxon>
        <taxon>Pseudomonadota</taxon>
        <taxon>Gammaproteobacteria</taxon>
        <taxon>Pseudomonadales</taxon>
        <taxon>Pseudomonadaceae</taxon>
        <taxon>Pseudomonas</taxon>
    </lineage>
</organism>
<dbReference type="OrthoDB" id="7032426at2"/>
<dbReference type="Proteomes" id="UP000059425">
    <property type="component" value="Chromosome"/>
</dbReference>
<sequence length="181" mass="20375">MDSEHSFHATLDMFSAHVNLLERLHGKPAMATVSSFSGGFYTGKPQTQDHSHLLGMRAEDPRTRGEPLRLHFRHTAGGYLLTMKNAGEHYNKLLSKSWFEVLGAQDPNTKKPTLFTLIDFQQNVLTPKTIKPGHSRISLMTANRKHVGGLRLRGSPYLYLAETEEQSKVTFILSILGEKYP</sequence>
<dbReference type="AlphaFoldDB" id="A0A0N9WY78"/>
<protein>
    <submittedName>
        <fullName evidence="1">Uncharacterized protein</fullName>
    </submittedName>
</protein>
<name>A0A0N9WY78_PSEFL</name>
<reference evidence="2" key="1">
    <citation type="submission" date="2015-09" db="EMBL/GenBank/DDBJ databases">
        <title>Whole genome sequence of Pseudomonas fluorescens FW300-N2C3.</title>
        <authorList>
            <person name="Ray J."/>
            <person name="Melnyk R."/>
            <person name="Deutschbauer A."/>
        </authorList>
    </citation>
    <scope>NUCLEOTIDE SEQUENCE [LARGE SCALE GENOMIC DNA]</scope>
    <source>
        <strain evidence="2">FW300-N2C3</strain>
    </source>
</reference>
<dbReference type="EMBL" id="CP012831">
    <property type="protein sequence ID" value="ALI08208.1"/>
    <property type="molecule type" value="Genomic_DNA"/>
</dbReference>
<evidence type="ECO:0000313" key="1">
    <source>
        <dbReference type="EMBL" id="ALI08208.1"/>
    </source>
</evidence>
<accession>A0A0N9WY78</accession>
<reference evidence="1 2" key="2">
    <citation type="journal article" date="2018" name="Nature">
        <title>Mutant phenotypes for thousands of bacterial genes of unknown function.</title>
        <authorList>
            <person name="Price M.N."/>
            <person name="Wetmore K.M."/>
            <person name="Waters R.J."/>
            <person name="Callaghan M."/>
            <person name="Ray J."/>
            <person name="Liu H."/>
            <person name="Kuehl J.V."/>
            <person name="Melnyk R.A."/>
            <person name="Lamson J.S."/>
            <person name="Suh Y."/>
            <person name="Carlson H.K."/>
            <person name="Esquivel Z."/>
            <person name="Sadeeshkumar H."/>
            <person name="Chakraborty R."/>
            <person name="Zane G.M."/>
            <person name="Rubin B.E."/>
            <person name="Wall J.D."/>
            <person name="Visel A."/>
            <person name="Bristow J."/>
            <person name="Blow M.J."/>
            <person name="Arkin A.P."/>
            <person name="Deutschbauer A.M."/>
        </authorList>
    </citation>
    <scope>NUCLEOTIDE SEQUENCE [LARGE SCALE GENOMIC DNA]</scope>
    <source>
        <strain evidence="1 2">FW300-N2C3</strain>
    </source>
</reference>
<dbReference type="RefSeq" id="WP_060740542.1">
    <property type="nucleotide sequence ID" value="NZ_CP012831.1"/>
</dbReference>
<gene>
    <name evidence="1" type="ORF">AO356_15720</name>
</gene>
<evidence type="ECO:0000313" key="2">
    <source>
        <dbReference type="Proteomes" id="UP000059425"/>
    </source>
</evidence>
<proteinExistence type="predicted"/>